<evidence type="ECO:0000256" key="1">
    <source>
        <dbReference type="SAM" id="Phobius"/>
    </source>
</evidence>
<protein>
    <submittedName>
        <fullName evidence="3 4">Uncharacterized protein</fullName>
    </submittedName>
</protein>
<dbReference type="EnsemblPlants" id="KRH49850">
    <property type="protein sequence ID" value="KRH49850"/>
    <property type="gene ID" value="GLYMA_07G183500"/>
</dbReference>
<dbReference type="InParanoid" id="A0A0R0J5I4"/>
<evidence type="ECO:0000313" key="3">
    <source>
        <dbReference type="EMBL" id="KRH49850.1"/>
    </source>
</evidence>
<keyword evidence="5" id="KW-1185">Reference proteome</keyword>
<accession>A0A0R0J5I4</accession>
<reference evidence="3 4" key="1">
    <citation type="journal article" date="2010" name="Nature">
        <title>Genome sequence of the palaeopolyploid soybean.</title>
        <authorList>
            <person name="Schmutz J."/>
            <person name="Cannon S.B."/>
            <person name="Schlueter J."/>
            <person name="Ma J."/>
            <person name="Mitros T."/>
            <person name="Nelson W."/>
            <person name="Hyten D.L."/>
            <person name="Song Q."/>
            <person name="Thelen J.J."/>
            <person name="Cheng J."/>
            <person name="Xu D."/>
            <person name="Hellsten U."/>
            <person name="May G.D."/>
            <person name="Yu Y."/>
            <person name="Sakurai T."/>
            <person name="Umezawa T."/>
            <person name="Bhattacharyya M.K."/>
            <person name="Sandhu D."/>
            <person name="Valliyodan B."/>
            <person name="Lindquist E."/>
            <person name="Peto M."/>
            <person name="Grant D."/>
            <person name="Shu S."/>
            <person name="Goodstein D."/>
            <person name="Barry K."/>
            <person name="Futrell-Griggs M."/>
            <person name="Abernathy B."/>
            <person name="Du J."/>
            <person name="Tian Z."/>
            <person name="Zhu L."/>
            <person name="Gill N."/>
            <person name="Joshi T."/>
            <person name="Libault M."/>
            <person name="Sethuraman A."/>
            <person name="Zhang X.-C."/>
            <person name="Shinozaki K."/>
            <person name="Nguyen H.T."/>
            <person name="Wing R.A."/>
            <person name="Cregan P."/>
            <person name="Specht J."/>
            <person name="Grimwood J."/>
            <person name="Rokhsar D."/>
            <person name="Stacey G."/>
            <person name="Shoemaker R.C."/>
            <person name="Jackson S.A."/>
        </authorList>
    </citation>
    <scope>NUCLEOTIDE SEQUENCE</scope>
    <source>
        <strain evidence="4">cv. Williams 82</strain>
        <tissue evidence="3">Callus</tissue>
    </source>
</reference>
<keyword evidence="1" id="KW-1133">Transmembrane helix</keyword>
<name>A0A0R0J5I4_SOYBN</name>
<evidence type="ECO:0000256" key="2">
    <source>
        <dbReference type="SAM" id="SignalP"/>
    </source>
</evidence>
<dbReference type="Proteomes" id="UP000008827">
    <property type="component" value="Chromosome 7"/>
</dbReference>
<keyword evidence="2" id="KW-0732">Signal</keyword>
<evidence type="ECO:0000313" key="5">
    <source>
        <dbReference type="Proteomes" id="UP000008827"/>
    </source>
</evidence>
<gene>
    <name evidence="3" type="ORF">GLYMA_07G183500</name>
</gene>
<feature type="signal peptide" evidence="2">
    <location>
        <begin position="1"/>
        <end position="25"/>
    </location>
</feature>
<reference evidence="4" key="2">
    <citation type="submission" date="2018-02" db="UniProtKB">
        <authorList>
            <consortium name="EnsemblPlants"/>
        </authorList>
    </citation>
    <scope>IDENTIFICATION</scope>
    <source>
        <strain evidence="4">Williams 82</strain>
    </source>
</reference>
<keyword evidence="1" id="KW-0812">Transmembrane</keyword>
<keyword evidence="1" id="KW-0472">Membrane</keyword>
<dbReference type="Pfam" id="PF03134">
    <property type="entry name" value="TB2_DP1_HVA22"/>
    <property type="match status" value="1"/>
</dbReference>
<dbReference type="InterPro" id="IPR004345">
    <property type="entry name" value="TB2_DP1_HVA22"/>
</dbReference>
<sequence>MASLWFLKLALKCLDHLAWPLLALGYPICASIQAIETNSNKETSDLISYWILLLLIYLFEYAFSRLLQCVCSKCIPKLTAED</sequence>
<reference evidence="3" key="3">
    <citation type="submission" date="2018-07" db="EMBL/GenBank/DDBJ databases">
        <title>WGS assembly of Glycine max.</title>
        <authorList>
            <person name="Schmutz J."/>
            <person name="Cannon S."/>
            <person name="Schlueter J."/>
            <person name="Ma J."/>
            <person name="Mitros T."/>
            <person name="Nelson W."/>
            <person name="Hyten D."/>
            <person name="Song Q."/>
            <person name="Thelen J."/>
            <person name="Cheng J."/>
            <person name="Xu D."/>
            <person name="Hellsten U."/>
            <person name="May G."/>
            <person name="Yu Y."/>
            <person name="Sakurai T."/>
            <person name="Umezawa T."/>
            <person name="Bhattacharyya M."/>
            <person name="Sandhu D."/>
            <person name="Valliyodan B."/>
            <person name="Lindquist E."/>
            <person name="Peto M."/>
            <person name="Grant D."/>
            <person name="Shu S."/>
            <person name="Goodstein D."/>
            <person name="Barry K."/>
            <person name="Futrell-Griggs M."/>
            <person name="Abernathy B."/>
            <person name="Du J."/>
            <person name="Tian Z."/>
            <person name="Zhu L."/>
            <person name="Gill N."/>
            <person name="Joshi T."/>
            <person name="Libault M."/>
            <person name="Sethuraman A."/>
            <person name="Zhang X."/>
            <person name="Shinozaki K."/>
            <person name="Nguyen H."/>
            <person name="Wing R."/>
            <person name="Cregan P."/>
            <person name="Specht J."/>
            <person name="Grimwood J."/>
            <person name="Rokhsar D."/>
            <person name="Stacey G."/>
            <person name="Shoemaker R."/>
            <person name="Jackson S."/>
        </authorList>
    </citation>
    <scope>NUCLEOTIDE SEQUENCE</scope>
    <source>
        <tissue evidence="3">Callus</tissue>
    </source>
</reference>
<dbReference type="Gramene" id="KRH49850">
    <property type="protein sequence ID" value="KRH49850"/>
    <property type="gene ID" value="GLYMA_07G183500"/>
</dbReference>
<evidence type="ECO:0000313" key="4">
    <source>
        <dbReference type="EnsemblPlants" id="KRH49850"/>
    </source>
</evidence>
<dbReference type="AlphaFoldDB" id="A0A0R0J5I4"/>
<feature type="transmembrane region" description="Helical" evidence="1">
    <location>
        <begin position="47"/>
        <end position="63"/>
    </location>
</feature>
<feature type="chain" id="PRO_5014521963" evidence="2">
    <location>
        <begin position="26"/>
        <end position="82"/>
    </location>
</feature>
<dbReference type="EMBL" id="CM000840">
    <property type="protein sequence ID" value="KRH49850.1"/>
    <property type="molecule type" value="Genomic_DNA"/>
</dbReference>
<organism evidence="3">
    <name type="scientific">Glycine max</name>
    <name type="common">Soybean</name>
    <name type="synonym">Glycine hispida</name>
    <dbReference type="NCBI Taxonomy" id="3847"/>
    <lineage>
        <taxon>Eukaryota</taxon>
        <taxon>Viridiplantae</taxon>
        <taxon>Streptophyta</taxon>
        <taxon>Embryophyta</taxon>
        <taxon>Tracheophyta</taxon>
        <taxon>Spermatophyta</taxon>
        <taxon>Magnoliopsida</taxon>
        <taxon>eudicotyledons</taxon>
        <taxon>Gunneridae</taxon>
        <taxon>Pentapetalae</taxon>
        <taxon>rosids</taxon>
        <taxon>fabids</taxon>
        <taxon>Fabales</taxon>
        <taxon>Fabaceae</taxon>
        <taxon>Papilionoideae</taxon>
        <taxon>50 kb inversion clade</taxon>
        <taxon>NPAAA clade</taxon>
        <taxon>indigoferoid/millettioid clade</taxon>
        <taxon>Phaseoleae</taxon>
        <taxon>Glycine</taxon>
        <taxon>Glycine subgen. Soja</taxon>
    </lineage>
</organism>
<proteinExistence type="predicted"/>